<dbReference type="Pfam" id="PF00195">
    <property type="entry name" value="Chal_sti_synt_N"/>
    <property type="match status" value="1"/>
</dbReference>
<dbReference type="CDD" id="cd00831">
    <property type="entry name" value="CHS_like"/>
    <property type="match status" value="1"/>
</dbReference>
<feature type="domain" description="Chalcone/stilbene synthase C-terminal" evidence="5">
    <location>
        <begin position="232"/>
        <end position="374"/>
    </location>
</feature>
<dbReference type="SUPFAM" id="SSF53901">
    <property type="entry name" value="Thiolase-like"/>
    <property type="match status" value="1"/>
</dbReference>
<proteinExistence type="inferred from homology"/>
<accession>A0A543I604</accession>
<dbReference type="InterPro" id="IPR001099">
    <property type="entry name" value="Chalcone/stilbene_synt_N"/>
</dbReference>
<dbReference type="Pfam" id="PF02797">
    <property type="entry name" value="Chal_sti_synt_C"/>
    <property type="match status" value="1"/>
</dbReference>
<evidence type="ECO:0000313" key="6">
    <source>
        <dbReference type="EMBL" id="TQM66036.1"/>
    </source>
</evidence>
<dbReference type="Gene3D" id="3.40.47.10">
    <property type="match status" value="2"/>
</dbReference>
<sequence length="387" mass="41617">MDVFLHTIATAVPDHILVQTEARDVFASQPNLTRLAQRLVRASFDGSAIETRRSVIEDFHLGRVPEHPTFYDHRSGLLLSPSTRTRNELYIREAQPLTLAAARRAIAETEGLSTADITHVITVSCTGFYAPGPDYQLVRELGLASNTLRYNIGFMGCYASFPALRAARSFVRADPDAVVLVVSTELCSIHVRSSNDPDQIVAASVFADGSAAALISARDDIPGNSLSLDSLASDLTPVGEGDMAWTIGDEGFEMILSAAVPKIIDTYIAGAIGPVLVDEPALREDPAGRIAHWAVHPGGRSILDRVESRLGLSPEQMVPSRDTLREVGNMSSATIFFVLKRILDAEGPARSTSAAPERVMAMAFGPGLTVETGLFTKRYAEQSDAGV</sequence>
<feature type="active site" description="Acyl-thioester intermediate" evidence="3">
    <location>
        <position position="157"/>
    </location>
</feature>
<comment type="caution">
    <text evidence="6">The sequence shown here is derived from an EMBL/GenBank/DDBJ whole genome shotgun (WGS) entry which is preliminary data.</text>
</comment>
<feature type="domain" description="Chalcone/stilbene synthase N-terminal" evidence="4">
    <location>
        <begin position="6"/>
        <end position="217"/>
    </location>
</feature>
<dbReference type="InterPro" id="IPR016039">
    <property type="entry name" value="Thiolase-like"/>
</dbReference>
<keyword evidence="2" id="KW-0808">Transferase</keyword>
<dbReference type="AlphaFoldDB" id="A0A543I604"/>
<keyword evidence="7" id="KW-1185">Reference proteome</keyword>
<evidence type="ECO:0000256" key="2">
    <source>
        <dbReference type="ARBA" id="ARBA00022679"/>
    </source>
</evidence>
<gene>
    <name evidence="6" type="ORF">FB466_0857</name>
</gene>
<dbReference type="GO" id="GO:0030639">
    <property type="term" value="P:polyketide biosynthetic process"/>
    <property type="evidence" value="ECO:0007669"/>
    <property type="project" value="TreeGrafter"/>
</dbReference>
<dbReference type="InterPro" id="IPR012328">
    <property type="entry name" value="Chalcone/stilbene_synt_C"/>
</dbReference>
<evidence type="ECO:0000313" key="7">
    <source>
        <dbReference type="Proteomes" id="UP000318331"/>
    </source>
</evidence>
<comment type="similarity">
    <text evidence="1">Belongs to the thiolase-like superfamily. Chalcone/stilbene synthases family.</text>
</comment>
<dbReference type="RefSeq" id="WP_141916083.1">
    <property type="nucleotide sequence ID" value="NZ_BAAAYS010000009.1"/>
</dbReference>
<dbReference type="GO" id="GO:0016747">
    <property type="term" value="F:acyltransferase activity, transferring groups other than amino-acyl groups"/>
    <property type="evidence" value="ECO:0007669"/>
    <property type="project" value="InterPro"/>
</dbReference>
<evidence type="ECO:0000256" key="1">
    <source>
        <dbReference type="ARBA" id="ARBA00005531"/>
    </source>
</evidence>
<reference evidence="6 7" key="1">
    <citation type="submission" date="2019-06" db="EMBL/GenBank/DDBJ databases">
        <title>Sequencing the genomes of 1000 actinobacteria strains.</title>
        <authorList>
            <person name="Klenk H.-P."/>
        </authorList>
    </citation>
    <scope>NUCLEOTIDE SEQUENCE [LARGE SCALE GENOMIC DNA]</scope>
    <source>
        <strain evidence="6 7">DSM 18031</strain>
    </source>
</reference>
<protein>
    <submittedName>
        <fullName evidence="6">Putative naringenin-chalcone synthase</fullName>
    </submittedName>
</protein>
<evidence type="ECO:0000259" key="5">
    <source>
        <dbReference type="Pfam" id="PF02797"/>
    </source>
</evidence>
<dbReference type="PIRSF" id="PIRSF000451">
    <property type="entry name" value="PKS_III"/>
    <property type="match status" value="1"/>
</dbReference>
<dbReference type="PANTHER" id="PTHR11877:SF46">
    <property type="entry name" value="TYPE III POLYKETIDE SYNTHASE A"/>
    <property type="match status" value="1"/>
</dbReference>
<dbReference type="Proteomes" id="UP000318331">
    <property type="component" value="Unassembled WGS sequence"/>
</dbReference>
<dbReference type="EMBL" id="VFPN01000001">
    <property type="protein sequence ID" value="TQM66036.1"/>
    <property type="molecule type" value="Genomic_DNA"/>
</dbReference>
<evidence type="ECO:0000256" key="3">
    <source>
        <dbReference type="PIRSR" id="PIRSR000451-1"/>
    </source>
</evidence>
<dbReference type="PANTHER" id="PTHR11877">
    <property type="entry name" value="HYDROXYMETHYLGLUTARYL-COA SYNTHASE"/>
    <property type="match status" value="1"/>
</dbReference>
<dbReference type="InterPro" id="IPR011141">
    <property type="entry name" value="Polyketide_synthase_type-III"/>
</dbReference>
<dbReference type="OrthoDB" id="9786288at2"/>
<evidence type="ECO:0000259" key="4">
    <source>
        <dbReference type="Pfam" id="PF00195"/>
    </source>
</evidence>
<organism evidence="6 7">
    <name type="scientific">Klugiella xanthotipulae</name>
    <dbReference type="NCBI Taxonomy" id="244735"/>
    <lineage>
        <taxon>Bacteria</taxon>
        <taxon>Bacillati</taxon>
        <taxon>Actinomycetota</taxon>
        <taxon>Actinomycetes</taxon>
        <taxon>Micrococcales</taxon>
        <taxon>Microbacteriaceae</taxon>
        <taxon>Klugiella</taxon>
    </lineage>
</organism>
<name>A0A543I604_9MICO</name>